<dbReference type="GO" id="GO:0005739">
    <property type="term" value="C:mitochondrion"/>
    <property type="evidence" value="ECO:0007669"/>
    <property type="project" value="TreeGrafter"/>
</dbReference>
<evidence type="ECO:0000313" key="16">
    <source>
        <dbReference type="Proteomes" id="UP000694569"/>
    </source>
</evidence>
<accession>A0A8C5Q528</accession>
<comment type="catalytic activity">
    <reaction evidence="11">
        <text>(4S)-4-hydroxy-2-oxoglutarate = glyoxylate + pyruvate</text>
        <dbReference type="Rhea" id="RHEA:35639"/>
        <dbReference type="ChEBI" id="CHEBI:15361"/>
        <dbReference type="ChEBI" id="CHEBI:36655"/>
        <dbReference type="ChEBI" id="CHEBI:71685"/>
        <dbReference type="EC" id="4.1.3.16"/>
    </reaction>
</comment>
<evidence type="ECO:0000313" key="15">
    <source>
        <dbReference type="Ensembl" id="ENSLLEP00000032798.1"/>
    </source>
</evidence>
<dbReference type="GO" id="GO:0009436">
    <property type="term" value="P:glyoxylate catabolic process"/>
    <property type="evidence" value="ECO:0007669"/>
    <property type="project" value="TreeGrafter"/>
</dbReference>
<dbReference type="PANTHER" id="PTHR12128:SF66">
    <property type="entry name" value="4-HYDROXY-2-OXOGLUTARATE ALDOLASE, MITOCHONDRIAL"/>
    <property type="match status" value="1"/>
</dbReference>
<evidence type="ECO:0000256" key="5">
    <source>
        <dbReference type="ARBA" id="ARBA00018425"/>
    </source>
</evidence>
<organism evidence="15 16">
    <name type="scientific">Leptobrachium leishanense</name>
    <name type="common">Leishan spiny toad</name>
    <dbReference type="NCBI Taxonomy" id="445787"/>
    <lineage>
        <taxon>Eukaryota</taxon>
        <taxon>Metazoa</taxon>
        <taxon>Chordata</taxon>
        <taxon>Craniata</taxon>
        <taxon>Vertebrata</taxon>
        <taxon>Euteleostomi</taxon>
        <taxon>Amphibia</taxon>
        <taxon>Batrachia</taxon>
        <taxon>Anura</taxon>
        <taxon>Pelobatoidea</taxon>
        <taxon>Megophryidae</taxon>
        <taxon>Leptobrachium</taxon>
    </lineage>
</organism>
<gene>
    <name evidence="15" type="primary">HOGA1</name>
</gene>
<proteinExistence type="inferred from homology"/>
<evidence type="ECO:0000256" key="12">
    <source>
        <dbReference type="PIRNR" id="PIRNR001365"/>
    </source>
</evidence>
<evidence type="ECO:0000256" key="2">
    <source>
        <dbReference type="ARBA" id="ARBA00007592"/>
    </source>
</evidence>
<evidence type="ECO:0000256" key="4">
    <source>
        <dbReference type="ARBA" id="ARBA00012215"/>
    </source>
</evidence>
<dbReference type="GO" id="GO:0008840">
    <property type="term" value="F:4-hydroxy-tetrahydrodipicolinate synthase activity"/>
    <property type="evidence" value="ECO:0007669"/>
    <property type="project" value="TreeGrafter"/>
</dbReference>
<comment type="function">
    <text evidence="1">Catalyzes the final step in the metabolic pathway of hydroxyproline.</text>
</comment>
<evidence type="ECO:0000256" key="14">
    <source>
        <dbReference type="PIRSR" id="PIRSR001365-2"/>
    </source>
</evidence>
<protein>
    <recommendedName>
        <fullName evidence="5">4-hydroxy-2-oxoglutarate aldolase, mitochondrial</fullName>
        <ecNumber evidence="4">4.1.3.16</ecNumber>
    </recommendedName>
    <alternativeName>
        <fullName evidence="9">Dihydrodipicolinate synthase-like</fullName>
    </alternativeName>
    <alternativeName>
        <fullName evidence="8">Probable 2-keto-4-hydroxyglutarate aldolase</fullName>
    </alternativeName>
</protein>
<dbReference type="OrthoDB" id="191315at2759"/>
<dbReference type="InterPro" id="IPR020625">
    <property type="entry name" value="Schiff_base-form_aldolases_AS"/>
</dbReference>
<keyword evidence="7" id="KW-0704">Schiff base</keyword>
<comment type="subunit">
    <text evidence="3">Homotetramer.</text>
</comment>
<dbReference type="Pfam" id="PF00701">
    <property type="entry name" value="DHDPS"/>
    <property type="match status" value="1"/>
</dbReference>
<evidence type="ECO:0000256" key="3">
    <source>
        <dbReference type="ARBA" id="ARBA00011881"/>
    </source>
</evidence>
<reference evidence="15" key="2">
    <citation type="submission" date="2025-09" db="UniProtKB">
        <authorList>
            <consortium name="Ensembl"/>
        </authorList>
    </citation>
    <scope>IDENTIFICATION</scope>
</reference>
<evidence type="ECO:0000256" key="10">
    <source>
        <dbReference type="ARBA" id="ARBA00033610"/>
    </source>
</evidence>
<dbReference type="GeneTree" id="ENSGT00530000063604"/>
<evidence type="ECO:0000256" key="1">
    <source>
        <dbReference type="ARBA" id="ARBA00002577"/>
    </source>
</evidence>
<dbReference type="InterPro" id="IPR013785">
    <property type="entry name" value="Aldolase_TIM"/>
</dbReference>
<dbReference type="Proteomes" id="UP000694569">
    <property type="component" value="Unplaced"/>
</dbReference>
<sequence>MALSGLFTPCARIMAHRALCRGLALTASSALDIRGIYPPITTPFTNQEEVDYEKLEENLQNYNHIPFRGFVVQGSNGEYAYLTSEERVEVVRRVRKAVPTNRLVIAGSGCESTQATIRMTEEMAKFGADAVLVVTPAYYRGRMTSTALIHHYSKVADCSPVPVVLYSVPGNTGLDIPVDAIVTLSQHQNIIGIKDSGGDVTRIGLIIHKTKRQGFQVLSGSASFLLAGYSIGAVGGICALANVLGAQLCALESMCLNDQWEEAKELQHRLIEPNAAVTRRFGVPGVKQVMEWYGYHGGPCRSPLLPLTDEEIKELKKAFTANGWL</sequence>
<dbReference type="GO" id="GO:0008700">
    <property type="term" value="F:(R,S)-4-hydroxy-2-oxoglutarate aldolase activity"/>
    <property type="evidence" value="ECO:0007669"/>
    <property type="project" value="UniProtKB-EC"/>
</dbReference>
<evidence type="ECO:0000256" key="9">
    <source>
        <dbReference type="ARBA" id="ARBA00032879"/>
    </source>
</evidence>
<evidence type="ECO:0000256" key="6">
    <source>
        <dbReference type="ARBA" id="ARBA00023239"/>
    </source>
</evidence>
<evidence type="ECO:0000256" key="13">
    <source>
        <dbReference type="PIRSR" id="PIRSR001365-1"/>
    </source>
</evidence>
<evidence type="ECO:0000256" key="8">
    <source>
        <dbReference type="ARBA" id="ARBA00030874"/>
    </source>
</evidence>
<dbReference type="Ensembl" id="ENSLLET00000034061.1">
    <property type="protein sequence ID" value="ENSLLEP00000032798.1"/>
    <property type="gene ID" value="ENSLLEG00000020727.1"/>
</dbReference>
<dbReference type="SUPFAM" id="SSF51569">
    <property type="entry name" value="Aldolase"/>
    <property type="match status" value="1"/>
</dbReference>
<keyword evidence="6 12" id="KW-0456">Lyase</keyword>
<feature type="active site" description="Proton donor/acceptor" evidence="13">
    <location>
        <position position="166"/>
    </location>
</feature>
<name>A0A8C5Q528_9ANUR</name>
<dbReference type="EC" id="4.1.3.16" evidence="4"/>
<comment type="similarity">
    <text evidence="2 12">Belongs to the DapA family.</text>
</comment>
<dbReference type="SMART" id="SM01130">
    <property type="entry name" value="DHDPS"/>
    <property type="match status" value="1"/>
</dbReference>
<comment type="catalytic activity">
    <reaction evidence="10">
        <text>(4R)-4-hydroxy-2-oxoglutarate = glyoxylate + pyruvate</text>
        <dbReference type="Rhea" id="RHEA:30687"/>
        <dbReference type="ChEBI" id="CHEBI:15361"/>
        <dbReference type="ChEBI" id="CHEBI:36655"/>
        <dbReference type="ChEBI" id="CHEBI:62213"/>
        <dbReference type="EC" id="4.1.3.16"/>
    </reaction>
</comment>
<reference evidence="15" key="1">
    <citation type="submission" date="2025-08" db="UniProtKB">
        <authorList>
            <consortium name="Ensembl"/>
        </authorList>
    </citation>
    <scope>IDENTIFICATION</scope>
</reference>
<evidence type="ECO:0000256" key="11">
    <source>
        <dbReference type="ARBA" id="ARBA00033613"/>
    </source>
</evidence>
<feature type="binding site" evidence="14">
    <location>
        <position position="237"/>
    </location>
    <ligand>
        <name>pyruvate</name>
        <dbReference type="ChEBI" id="CHEBI:15361"/>
    </ligand>
</feature>
<feature type="active site" description="Schiff-base intermediate with substrate" evidence="13">
    <location>
        <position position="194"/>
    </location>
</feature>
<dbReference type="PIRSF" id="PIRSF001365">
    <property type="entry name" value="DHDPS"/>
    <property type="match status" value="1"/>
</dbReference>
<dbReference type="Gene3D" id="3.20.20.70">
    <property type="entry name" value="Aldolase class I"/>
    <property type="match status" value="1"/>
</dbReference>
<dbReference type="AlphaFoldDB" id="A0A8C5Q528"/>
<dbReference type="CDD" id="cd00408">
    <property type="entry name" value="DHDPS-like"/>
    <property type="match status" value="1"/>
</dbReference>
<dbReference type="InterPro" id="IPR002220">
    <property type="entry name" value="DapA-like"/>
</dbReference>
<dbReference type="PANTHER" id="PTHR12128">
    <property type="entry name" value="DIHYDRODIPICOLINATE SYNTHASE"/>
    <property type="match status" value="1"/>
</dbReference>
<keyword evidence="16" id="KW-1185">Reference proteome</keyword>
<dbReference type="PRINTS" id="PR00146">
    <property type="entry name" value="DHPICSNTHASE"/>
</dbReference>
<dbReference type="PROSITE" id="PS00666">
    <property type="entry name" value="DHDPS_2"/>
    <property type="match status" value="1"/>
</dbReference>
<evidence type="ECO:0000256" key="7">
    <source>
        <dbReference type="ARBA" id="ARBA00023270"/>
    </source>
</evidence>